<dbReference type="VEuPathDB" id="TriTrypDB:TRSC58_01382"/>
<evidence type="ECO:0000313" key="2">
    <source>
        <dbReference type="EMBL" id="RNF08402.1"/>
    </source>
</evidence>
<dbReference type="VEuPathDB" id="TriTrypDB:TRSC58_07389"/>
<name>A0A3R7MUQ6_TRYRA</name>
<comment type="caution">
    <text evidence="2">The sequence shown here is derived from an EMBL/GenBank/DDBJ whole genome shotgun (WGS) entry which is preliminary data.</text>
</comment>
<dbReference type="CDD" id="cd23515">
    <property type="entry name" value="MPSS2"/>
    <property type="match status" value="1"/>
</dbReference>
<organism evidence="2 3">
    <name type="scientific">Trypanosoma rangeli</name>
    <dbReference type="NCBI Taxonomy" id="5698"/>
    <lineage>
        <taxon>Eukaryota</taxon>
        <taxon>Discoba</taxon>
        <taxon>Euglenozoa</taxon>
        <taxon>Kinetoplastea</taxon>
        <taxon>Metakinetoplastina</taxon>
        <taxon>Trypanosomatida</taxon>
        <taxon>Trypanosomatidae</taxon>
        <taxon>Trypanosoma</taxon>
        <taxon>Herpetosoma</taxon>
    </lineage>
</organism>
<dbReference type="Proteomes" id="UP000283634">
    <property type="component" value="Unassembled WGS sequence"/>
</dbReference>
<sequence length="1439" mass="160748">MFTNRIVALLQRANRSDKLELQPLSILTSCAYGIYRLSCVESPFFGEAEKLLLKLPSAVMFSILYQLRSDGLRKLFQLEEQVAMNVGLTLLFIVDEERRQTFLPAGDTVIVNAILRRVLRHAAQLVKKMDETCEESLLALANNTSSTGFSPLPCVGRGEVANSPSMQECVAIMQNIAFSSPTSRLEMLSYLLRIRRKPAHYTRSELQLLPALLQTVSNVRLPEARMLETKIIAEVPIPDDDPVLVAQLFSIAASKEARYLACLDAVAAEGLTEKAAVHIISCAGVYLRWETLKRLTAVVLEKEMCSTSPSPLPLRLVLNGAMECILTTFVTRLADLAPSAERDAIQTYLAQLVEQVDWVGSTPPDSAKLALERLTLLKKLSGCGFHIRAPEAVIALGEKALDLESGSSMINTLQCVVEALSLLSEVERRRDLVVCMIHYNGTRSTSSAIRFVVLLAPLAVTHGVCNSELVQLLLKMQTLNPFKLRQGYIEGLLSAEDAFTVFVIHAVNYLLASEEWRTSADRIREAVTLWIQEYLHHVMHLSRKQKMACITAHNDGKGEASPPHEEEDMEATETEAPSPERLEELFSLLLRAGVKLPDFFASELTARVRDIESAGAPAGERRGILHFPPPGHFVFCCKLDIAMDSPLSMELLEYLLTTCDCRILNFVLTAFLVHAKATSRDPHILLLTNLRLVFQALKLFLRRLDVLGDDLSTAFFPSSAPSVVANSVRFIVGFLTKQERNQRVLKSLRCAPSTEEQKAAADNHVELIAELAKVEKLLFRALTYLNSAHMKDMALLLLDRLTLLAPSAADYLMLQLQNQLKEFTQVELFYLALKYPPAQDIVMKELQKYDIALSVDLNDFVRVARNLPMAVTKMVIEAHLPTLTFQWCTRVLSALALRHESIPMELLASMLGKLEEEVENATVMDRNVALVVLQKYLNYGDAEAENNVPPYRRRLVERCCDKLLVLEEIDSLDSLSSFLATFPDALADVIGEAITGRVVSAVLPALLADVDSLMMLCRLLQKHKLLNYTVRLKITDAFFGELLHAEESTKTSSPASVSYPLGTVLGLALLLIEGALQQAPLHKGDDPGTDGANQDYQTVICILQAVRARYTSLADRLLIVSTLVEQRDTVGFAYTQATPAEEMTAELIKVCDKMTSSEFSRLLQCISRMKCWHLVKLDRGHFGNVFQKTCSEADAHSRCVAFKALSSDVELFRYYEPFMMSLLGEVVEVMSQEDMEMVLSAVLSLQLTEALESLLDTIGTRVLSMMDQCRRSTLIRMLQCHAAFGLQDDALVLRLLTALEEQCTRETRLDTSQALTLLQATVDLDVPIPSRLAVTCFGWLEHHVDGMTMAQLGHAVRLAVEVEMGYTASVHAVAMRALEQREALRTNATFRESVELLCDEFSAEIPWHMRPTLLRRRYQEKRLKDYVNKRRSLVSDELN</sequence>
<dbReference type="RefSeq" id="XP_029240375.1">
    <property type="nucleotide sequence ID" value="XM_029379853.1"/>
</dbReference>
<proteinExistence type="predicted"/>
<accession>A0A3R7MUQ6</accession>
<dbReference type="OrthoDB" id="278628at2759"/>
<keyword evidence="3" id="KW-1185">Reference proteome</keyword>
<evidence type="ECO:0000256" key="1">
    <source>
        <dbReference type="SAM" id="MobiDB-lite"/>
    </source>
</evidence>
<feature type="compositionally biased region" description="Basic and acidic residues" evidence="1">
    <location>
        <begin position="554"/>
        <end position="564"/>
    </location>
</feature>
<reference evidence="2 3" key="1">
    <citation type="journal article" date="2018" name="BMC Genomics">
        <title>Genomic comparison of Trypanosoma conorhini and Trypanosoma rangeli to Trypanosoma cruzi strains of high and low virulence.</title>
        <authorList>
            <person name="Bradwell K.R."/>
            <person name="Koparde V.N."/>
            <person name="Matveyev A.V."/>
            <person name="Serrano M.G."/>
            <person name="Alves J.M."/>
            <person name="Parikh H."/>
            <person name="Huang B."/>
            <person name="Lee V."/>
            <person name="Espinosa-Alvarez O."/>
            <person name="Ortiz P.A."/>
            <person name="Costa-Martins A.G."/>
            <person name="Teixeira M.M."/>
            <person name="Buck G.A."/>
        </authorList>
    </citation>
    <scope>NUCLEOTIDE SEQUENCE [LARGE SCALE GENOMIC DNA]</scope>
    <source>
        <strain evidence="2 3">AM80</strain>
    </source>
</reference>
<gene>
    <name evidence="2" type="ORF">TraAM80_02863</name>
</gene>
<feature type="region of interest" description="Disordered" evidence="1">
    <location>
        <begin position="553"/>
        <end position="577"/>
    </location>
</feature>
<evidence type="ECO:0000313" key="3">
    <source>
        <dbReference type="Proteomes" id="UP000283634"/>
    </source>
</evidence>
<protein>
    <submittedName>
        <fullName evidence="2">Uncharacterized protein</fullName>
    </submittedName>
</protein>
<dbReference type="EMBL" id="MKGL01000067">
    <property type="protein sequence ID" value="RNF08402.1"/>
    <property type="molecule type" value="Genomic_DNA"/>
</dbReference>
<dbReference type="VEuPathDB" id="TriTrypDB:TRSC58_05989"/>
<dbReference type="GeneID" id="40326796"/>